<dbReference type="EMBL" id="RJSE01000007">
    <property type="protein sequence ID" value="RNL62695.1"/>
    <property type="molecule type" value="Genomic_DNA"/>
</dbReference>
<dbReference type="OrthoDB" id="6057847at2"/>
<evidence type="ECO:0000256" key="1">
    <source>
        <dbReference type="SAM" id="MobiDB-lite"/>
    </source>
</evidence>
<dbReference type="RefSeq" id="WP_123227990.1">
    <property type="nucleotide sequence ID" value="NZ_RJSE01000007.1"/>
</dbReference>
<dbReference type="Proteomes" id="UP000267128">
    <property type="component" value="Unassembled WGS sequence"/>
</dbReference>
<dbReference type="AlphaFoldDB" id="A0A3N0CGY8"/>
<name>A0A3N0CGY8_9ACTN</name>
<proteinExistence type="predicted"/>
<evidence type="ECO:0000313" key="2">
    <source>
        <dbReference type="EMBL" id="RNL62695.1"/>
    </source>
</evidence>
<comment type="caution">
    <text evidence="2">The sequence shown here is derived from an EMBL/GenBank/DDBJ whole genome shotgun (WGS) entry which is preliminary data.</text>
</comment>
<accession>A0A3N0CGY8</accession>
<sequence>MDFDALEPSAETAALLSRIMADFAPDDPEQPWTDGEMRIAVPVDYFPLPELARAALRWAGYVPQRWDDKTSWRLGGRFRDRNVSLSSTKFGLRFMVEADVTGFTHNLLDISNDDSEDDLDPEANLIAAAENVESGLVEGDIASSGLTGSGPTRPTATTKQSENWLDEIDDLLKMASRTRVPKAMSSTRHDLSEDPDLDTFFHDFLTRLGRAVQVFDQHVFAKVVKEQVSAGNITLLNQHARLRGAYDYFRWQAQAFIDGHGDDELRQEMAGMGFLAAGGKPGEHFLMPLVVRNQLGYCLTAMASAYFSWLEHVLVLALPFTGWEPQERSVTEVIGDTWSLKWKRVIPACPEADEVFIRLKVAVEEFRNLDAHGGFGKKERALLIHTPVGAIPARLTEGAGAVKATVIPDTPTGFPQACDVFDATDAFLQTGPMASAMQWIEAGIQVPFNADHRQMLKKAMSEVHEPFEATVNRYSELEDRVNNFEM</sequence>
<organism evidence="2 3">
    <name type="scientific">Nocardioides marmoriginsengisoli</name>
    <dbReference type="NCBI Taxonomy" id="661483"/>
    <lineage>
        <taxon>Bacteria</taxon>
        <taxon>Bacillati</taxon>
        <taxon>Actinomycetota</taxon>
        <taxon>Actinomycetes</taxon>
        <taxon>Propionibacteriales</taxon>
        <taxon>Nocardioidaceae</taxon>
        <taxon>Nocardioides</taxon>
    </lineage>
</organism>
<gene>
    <name evidence="2" type="ORF">EFK50_13160</name>
</gene>
<keyword evidence="3" id="KW-1185">Reference proteome</keyword>
<feature type="compositionally biased region" description="Polar residues" evidence="1">
    <location>
        <begin position="144"/>
        <end position="160"/>
    </location>
</feature>
<evidence type="ECO:0000313" key="3">
    <source>
        <dbReference type="Proteomes" id="UP000267128"/>
    </source>
</evidence>
<feature type="region of interest" description="Disordered" evidence="1">
    <location>
        <begin position="140"/>
        <end position="160"/>
    </location>
</feature>
<reference evidence="2 3" key="1">
    <citation type="submission" date="2018-11" db="EMBL/GenBank/DDBJ databases">
        <authorList>
            <person name="Li F."/>
        </authorList>
    </citation>
    <scope>NUCLEOTIDE SEQUENCE [LARGE SCALE GENOMIC DNA]</scope>
    <source>
        <strain evidence="2 3">Gsoil 097</strain>
    </source>
</reference>
<protein>
    <submittedName>
        <fullName evidence="2">Uncharacterized protein</fullName>
    </submittedName>
</protein>